<gene>
    <name evidence="12" type="ORF">QYE76_028367</name>
</gene>
<proteinExistence type="predicted"/>
<keyword evidence="13" id="KW-1185">Reference proteome</keyword>
<evidence type="ECO:0000256" key="8">
    <source>
        <dbReference type="SAM" id="MobiDB-lite"/>
    </source>
</evidence>
<dbReference type="InterPro" id="IPR036875">
    <property type="entry name" value="Znf_CCHC_sf"/>
</dbReference>
<dbReference type="Proteomes" id="UP001231189">
    <property type="component" value="Unassembled WGS sequence"/>
</dbReference>
<dbReference type="InterPro" id="IPR036397">
    <property type="entry name" value="RNaseH_sf"/>
</dbReference>
<evidence type="ECO:0000256" key="2">
    <source>
        <dbReference type="ARBA" id="ARBA00022695"/>
    </source>
</evidence>
<dbReference type="GO" id="GO:0003676">
    <property type="term" value="F:nucleic acid binding"/>
    <property type="evidence" value="ECO:0007669"/>
    <property type="project" value="InterPro"/>
</dbReference>
<dbReference type="GO" id="GO:0008270">
    <property type="term" value="F:zinc ion binding"/>
    <property type="evidence" value="ECO:0007669"/>
    <property type="project" value="UniProtKB-KW"/>
</dbReference>
<dbReference type="Pfam" id="PF17917">
    <property type="entry name" value="RT_RNaseH"/>
    <property type="match status" value="1"/>
</dbReference>
<dbReference type="Pfam" id="PF17921">
    <property type="entry name" value="Integrase_H2C2"/>
    <property type="match status" value="1"/>
</dbReference>
<reference evidence="12" key="1">
    <citation type="submission" date="2023-07" db="EMBL/GenBank/DDBJ databases">
        <title>A chromosome-level genome assembly of Lolium multiflorum.</title>
        <authorList>
            <person name="Chen Y."/>
            <person name="Copetti D."/>
            <person name="Kolliker R."/>
            <person name="Studer B."/>
        </authorList>
    </citation>
    <scope>NUCLEOTIDE SEQUENCE</scope>
    <source>
        <strain evidence="12">02402/16</strain>
        <tissue evidence="12">Leaf</tissue>
    </source>
</reference>
<organism evidence="12 13">
    <name type="scientific">Lolium multiflorum</name>
    <name type="common">Italian ryegrass</name>
    <name type="synonym">Lolium perenne subsp. multiflorum</name>
    <dbReference type="NCBI Taxonomy" id="4521"/>
    <lineage>
        <taxon>Eukaryota</taxon>
        <taxon>Viridiplantae</taxon>
        <taxon>Streptophyta</taxon>
        <taxon>Embryophyta</taxon>
        <taxon>Tracheophyta</taxon>
        <taxon>Spermatophyta</taxon>
        <taxon>Magnoliopsida</taxon>
        <taxon>Liliopsida</taxon>
        <taxon>Poales</taxon>
        <taxon>Poaceae</taxon>
        <taxon>BOP clade</taxon>
        <taxon>Pooideae</taxon>
        <taxon>Poodae</taxon>
        <taxon>Poeae</taxon>
        <taxon>Poeae Chloroplast Group 2 (Poeae type)</taxon>
        <taxon>Loliodinae</taxon>
        <taxon>Loliinae</taxon>
        <taxon>Lolium</taxon>
    </lineage>
</organism>
<sequence>CLEARRTGHYSNECPKRLAKIAANPAALAQQQRRVTNGKKFAQQPQQPQRRLFHMSAEEAQEAPDVVLGPIAQRAYNMNPAELVELKKQLDELLAKGLIRPSASPWRSPVLFVDKKDGASRLCTDYRKLNDLTIKNKYPLPKIEDLFDQLTGATVFSKIDLRTGYHQLKIRATDIPKTAFTTRYGLYEYNVMSFGLTNAPAYFMNLMNKIFMNFLDKFVVVFIDDILIYSKSEEEHEQHLEIVLETLRQHKLYAKFSKCDFWLREVGFLGHILSAGGIVVDPTKIKTVAEWKTPTTQTEVRAFLGLAGYYRRFVEGFSSIARPMTQLLKKDKKFEWTNKCEESFQKLKTKLTTAPILIMPDITKPFDVYCDASKIGLGCVLMQEGKVIYLSRQLKPHEQNYPTHDLELAAVVLALKVWRHYLIGNRCEIYSDHKSLKYIFTQKELNMRQRRWLELIKDYDMEIHYHPGKANVVADALSRLPCQLNSMIAEEQPSLHQEFEQFRLELVSEGFLASIELQPTWISQIKEAQKGNASIDGIKKQMAAGKAPGFTVDEEGILWYNGRLCVPSDSELKQVILKEAHDTLYSIHPGGTKMYQDLKEQFWWHGIKREIGSYIAKCDICQRVKAEHQRPAGLLQPLQIPEWKWDSVGMDFITGLPKSSKGNDSIWVVVDRLTKVAHSIPVKTTYQGPRLAELYISRIVSLHGTPKSIVSDRGSQFTSRFWQKVHEGLGTHMASSINFNQFLEKEKLKSNGSNFTDWFRHVRIFLNGGNLQYVLDAPLGDPPAETETDEVKNVYMTRKTRLGINRVLQSLPPSYKNFVMNYNMQNMNKEFPELFGMLKAAEIEIKKEHQVLMVNKTTSFKKQGKSKGKNKKSGKKAATPPVKPKSGPKPDAECYYCKEKGHWKRNCSKYLAI</sequence>
<keyword evidence="2" id="KW-0548">Nucleotidyltransferase</keyword>
<dbReference type="CDD" id="cd01647">
    <property type="entry name" value="RT_LTR"/>
    <property type="match status" value="1"/>
</dbReference>
<dbReference type="PROSITE" id="PS50994">
    <property type="entry name" value="INTEGRASE"/>
    <property type="match status" value="1"/>
</dbReference>
<feature type="region of interest" description="Disordered" evidence="8">
    <location>
        <begin position="856"/>
        <end position="891"/>
    </location>
</feature>
<dbReference type="SUPFAM" id="SSF53098">
    <property type="entry name" value="Ribonuclease H-like"/>
    <property type="match status" value="1"/>
</dbReference>
<dbReference type="Gene3D" id="3.10.10.10">
    <property type="entry name" value="HIV Type 1 Reverse Transcriptase, subunit A, domain 1"/>
    <property type="match status" value="1"/>
</dbReference>
<dbReference type="InterPro" id="IPR000477">
    <property type="entry name" value="RT_dom"/>
</dbReference>
<keyword evidence="7" id="KW-0863">Zinc-finger</keyword>
<keyword evidence="3" id="KW-0540">Nuclease</keyword>
<dbReference type="InterPro" id="IPR043502">
    <property type="entry name" value="DNA/RNA_pol_sf"/>
</dbReference>
<dbReference type="GO" id="GO:0015074">
    <property type="term" value="P:DNA integration"/>
    <property type="evidence" value="ECO:0007669"/>
    <property type="project" value="InterPro"/>
</dbReference>
<dbReference type="InterPro" id="IPR041588">
    <property type="entry name" value="Integrase_H2C2"/>
</dbReference>
<dbReference type="CDD" id="cd09274">
    <property type="entry name" value="RNase_HI_RT_Ty3"/>
    <property type="match status" value="1"/>
</dbReference>
<dbReference type="InterPro" id="IPR043128">
    <property type="entry name" value="Rev_trsase/Diguanyl_cyclase"/>
</dbReference>
<feature type="compositionally biased region" description="Basic residues" evidence="8">
    <location>
        <begin position="862"/>
        <end position="875"/>
    </location>
</feature>
<dbReference type="InterPro" id="IPR001878">
    <property type="entry name" value="Znf_CCHC"/>
</dbReference>
<dbReference type="Gene3D" id="1.10.340.70">
    <property type="match status" value="1"/>
</dbReference>
<keyword evidence="5" id="KW-0378">Hydrolase</keyword>
<evidence type="ECO:0000259" key="10">
    <source>
        <dbReference type="PROSITE" id="PS50878"/>
    </source>
</evidence>
<dbReference type="AlphaFoldDB" id="A0AAD8QP64"/>
<dbReference type="Gene3D" id="3.30.420.10">
    <property type="entry name" value="Ribonuclease H-like superfamily/Ribonuclease H"/>
    <property type="match status" value="1"/>
</dbReference>
<feature type="domain" description="Reverse transcriptase" evidence="10">
    <location>
        <begin position="94"/>
        <end position="273"/>
    </location>
</feature>
<dbReference type="Gene3D" id="3.30.70.270">
    <property type="match status" value="2"/>
</dbReference>
<dbReference type="SUPFAM" id="SSF56672">
    <property type="entry name" value="DNA/RNA polymerases"/>
    <property type="match status" value="1"/>
</dbReference>
<evidence type="ECO:0000256" key="3">
    <source>
        <dbReference type="ARBA" id="ARBA00022722"/>
    </source>
</evidence>
<dbReference type="PROSITE" id="PS50878">
    <property type="entry name" value="RT_POL"/>
    <property type="match status" value="1"/>
</dbReference>
<feature type="domain" description="CCHC-type" evidence="9">
    <location>
        <begin position="894"/>
        <end position="909"/>
    </location>
</feature>
<dbReference type="GO" id="GO:0004519">
    <property type="term" value="F:endonuclease activity"/>
    <property type="evidence" value="ECO:0007669"/>
    <property type="project" value="UniProtKB-KW"/>
</dbReference>
<evidence type="ECO:0000313" key="12">
    <source>
        <dbReference type="EMBL" id="KAK1604694.1"/>
    </source>
</evidence>
<evidence type="ECO:0000259" key="11">
    <source>
        <dbReference type="PROSITE" id="PS50994"/>
    </source>
</evidence>
<dbReference type="InterPro" id="IPR050951">
    <property type="entry name" value="Retrovirus_Pol_polyprotein"/>
</dbReference>
<dbReference type="FunFam" id="3.30.70.270:FF:000020">
    <property type="entry name" value="Transposon Tf2-6 polyprotein-like Protein"/>
    <property type="match status" value="1"/>
</dbReference>
<evidence type="ECO:0000256" key="6">
    <source>
        <dbReference type="ARBA" id="ARBA00022918"/>
    </source>
</evidence>
<evidence type="ECO:0000256" key="4">
    <source>
        <dbReference type="ARBA" id="ARBA00022759"/>
    </source>
</evidence>
<dbReference type="PANTHER" id="PTHR37984:SF5">
    <property type="entry name" value="PROTEIN NYNRIN-LIKE"/>
    <property type="match status" value="1"/>
</dbReference>
<keyword evidence="4" id="KW-0255">Endonuclease</keyword>
<evidence type="ECO:0000256" key="1">
    <source>
        <dbReference type="ARBA" id="ARBA00022679"/>
    </source>
</evidence>
<dbReference type="EMBL" id="JAUUTY010000007">
    <property type="protein sequence ID" value="KAK1604694.1"/>
    <property type="molecule type" value="Genomic_DNA"/>
</dbReference>
<keyword evidence="7" id="KW-0479">Metal-binding</keyword>
<dbReference type="GO" id="GO:0003964">
    <property type="term" value="F:RNA-directed DNA polymerase activity"/>
    <property type="evidence" value="ECO:0007669"/>
    <property type="project" value="UniProtKB-KW"/>
</dbReference>
<dbReference type="PROSITE" id="PS50158">
    <property type="entry name" value="ZF_CCHC"/>
    <property type="match status" value="1"/>
</dbReference>
<dbReference type="SUPFAM" id="SSF57756">
    <property type="entry name" value="Retrovirus zinc finger-like domains"/>
    <property type="match status" value="1"/>
</dbReference>
<comment type="caution">
    <text evidence="12">The sequence shown here is derived from an EMBL/GenBank/DDBJ whole genome shotgun (WGS) entry which is preliminary data.</text>
</comment>
<dbReference type="SMART" id="SM00343">
    <property type="entry name" value="ZnF_C2HC"/>
    <property type="match status" value="2"/>
</dbReference>
<evidence type="ECO:0000259" key="9">
    <source>
        <dbReference type="PROSITE" id="PS50158"/>
    </source>
</evidence>
<feature type="domain" description="Integrase catalytic" evidence="11">
    <location>
        <begin position="633"/>
        <end position="737"/>
    </location>
</feature>
<accession>A0AAD8QP64</accession>
<keyword evidence="7" id="KW-0862">Zinc</keyword>
<evidence type="ECO:0000313" key="13">
    <source>
        <dbReference type="Proteomes" id="UP001231189"/>
    </source>
</evidence>
<dbReference type="Pfam" id="PF00078">
    <property type="entry name" value="RVT_1"/>
    <property type="match status" value="1"/>
</dbReference>
<feature type="non-terminal residue" evidence="12">
    <location>
        <position position="1"/>
    </location>
</feature>
<evidence type="ECO:0008006" key="14">
    <source>
        <dbReference type="Google" id="ProtNLM"/>
    </source>
</evidence>
<dbReference type="InterPro" id="IPR012337">
    <property type="entry name" value="RNaseH-like_sf"/>
</dbReference>
<dbReference type="Gene3D" id="4.10.60.10">
    <property type="entry name" value="Zinc finger, CCHC-type"/>
    <property type="match status" value="1"/>
</dbReference>
<evidence type="ECO:0000256" key="7">
    <source>
        <dbReference type="PROSITE-ProRule" id="PRU00047"/>
    </source>
</evidence>
<dbReference type="InterPro" id="IPR041373">
    <property type="entry name" value="RT_RNaseH"/>
</dbReference>
<dbReference type="Pfam" id="PF00098">
    <property type="entry name" value="zf-CCHC"/>
    <property type="match status" value="1"/>
</dbReference>
<keyword evidence="6" id="KW-0695">RNA-directed DNA polymerase</keyword>
<dbReference type="PANTHER" id="PTHR37984">
    <property type="entry name" value="PROTEIN CBG26694"/>
    <property type="match status" value="1"/>
</dbReference>
<dbReference type="InterPro" id="IPR001584">
    <property type="entry name" value="Integrase_cat-core"/>
</dbReference>
<dbReference type="GO" id="GO:0016787">
    <property type="term" value="F:hydrolase activity"/>
    <property type="evidence" value="ECO:0007669"/>
    <property type="project" value="UniProtKB-KW"/>
</dbReference>
<name>A0AAD8QP64_LOLMU</name>
<keyword evidence="1" id="KW-0808">Transferase</keyword>
<evidence type="ECO:0000256" key="5">
    <source>
        <dbReference type="ARBA" id="ARBA00022801"/>
    </source>
</evidence>
<protein>
    <recommendedName>
        <fullName evidence="14">Retrotransposon protein, putative, Ty3-gypsy subclass</fullName>
    </recommendedName>
</protein>